<keyword evidence="10" id="KW-1185">Reference proteome</keyword>
<feature type="transmembrane region" description="Helical" evidence="7">
    <location>
        <begin position="6"/>
        <end position="37"/>
    </location>
</feature>
<keyword evidence="7" id="KW-0813">Transport</keyword>
<feature type="transmembrane region" description="Helical" evidence="7">
    <location>
        <begin position="58"/>
        <end position="77"/>
    </location>
</feature>
<dbReference type="PIRSF" id="PIRSF006066">
    <property type="entry name" value="HI0050"/>
    <property type="match status" value="1"/>
</dbReference>
<evidence type="ECO:0000256" key="6">
    <source>
        <dbReference type="ARBA" id="ARBA00023136"/>
    </source>
</evidence>
<reference evidence="9" key="1">
    <citation type="submission" date="2021-07" db="EMBL/GenBank/DDBJ databases">
        <title>Pseudohoeflea marina sp. nov. a polyhydroxyalcanoate-producing bacterium.</title>
        <authorList>
            <person name="Zheng W."/>
            <person name="Yu S."/>
            <person name="Huang Y."/>
        </authorList>
    </citation>
    <scope>NUCLEOTIDE SEQUENCE</scope>
    <source>
        <strain evidence="9">DP4N28-3</strain>
    </source>
</reference>
<keyword evidence="4 7" id="KW-0812">Transmembrane</keyword>
<name>A0ABS6WQ27_9HYPH</name>
<organism evidence="9 10">
    <name type="scientific">Pseudohoeflea coraliihabitans</name>
    <dbReference type="NCBI Taxonomy" id="2860393"/>
    <lineage>
        <taxon>Bacteria</taxon>
        <taxon>Pseudomonadati</taxon>
        <taxon>Pseudomonadota</taxon>
        <taxon>Alphaproteobacteria</taxon>
        <taxon>Hyphomicrobiales</taxon>
        <taxon>Rhizobiaceae</taxon>
        <taxon>Pseudohoeflea</taxon>
    </lineage>
</organism>
<evidence type="ECO:0000256" key="5">
    <source>
        <dbReference type="ARBA" id="ARBA00022989"/>
    </source>
</evidence>
<evidence type="ECO:0000256" key="3">
    <source>
        <dbReference type="ARBA" id="ARBA00022519"/>
    </source>
</evidence>
<accession>A0ABS6WQ27</accession>
<comment type="function">
    <text evidence="7">Part of the tripartite ATP-independent periplasmic (TRAP) transport system.</text>
</comment>
<feature type="transmembrane region" description="Helical" evidence="7">
    <location>
        <begin position="338"/>
        <end position="357"/>
    </location>
</feature>
<feature type="transmembrane region" description="Helical" evidence="7">
    <location>
        <begin position="279"/>
        <end position="300"/>
    </location>
</feature>
<keyword evidence="3 7" id="KW-0997">Cell inner membrane</keyword>
<evidence type="ECO:0000256" key="7">
    <source>
        <dbReference type="RuleBase" id="RU369079"/>
    </source>
</evidence>
<sequence>MILPTVVVAVLLLIILASGLWVSLSLFVVSALGLSFFKTLPIDKILSQSVWNSLTSPELLALPLFILMAEVLFLTRVSDQLMRGLSPWAALLPGRLAHINVLACTIFATVSGSSAATTMTIGRISLAELGRRGYDRSLISGTLAGAGTLGFLIPPSIVMIIYAVLADVSLLRLFLAGVVPGLMIAAGFMIFTGVRAIANPALVPSESEAYSWSDRFRSLVHLLPISALMLSVLGSMYGGIASPTEAAAMGVFGALLIALLSGSLSFGRLSEAFLRAARTTSMIGLIVAGASFLALGMGYLGIPRTIAAGIAALDLSPMALIATLVVFYLVLGMFLEGMASLVLTLPITLPLIVQAGFDPIWFGVFVVVTIEMAQITPPVGFNLFIIQSLTGQSIGRVAMDAVPFLLIMVAAAFLLAAFPHIALWLPDVVMNQLRQL</sequence>
<evidence type="ECO:0000313" key="9">
    <source>
        <dbReference type="EMBL" id="MBW3097170.1"/>
    </source>
</evidence>
<dbReference type="InterPro" id="IPR004681">
    <property type="entry name" value="TRAP_DctM"/>
</dbReference>
<dbReference type="PANTHER" id="PTHR33362:SF5">
    <property type="entry name" value="C4-DICARBOXYLATE TRAP TRANSPORTER LARGE PERMEASE PROTEIN DCTM"/>
    <property type="match status" value="1"/>
</dbReference>
<feature type="transmembrane region" description="Helical" evidence="7">
    <location>
        <begin position="306"/>
        <end position="331"/>
    </location>
</feature>
<evidence type="ECO:0000256" key="1">
    <source>
        <dbReference type="ARBA" id="ARBA00004429"/>
    </source>
</evidence>
<evidence type="ECO:0000256" key="4">
    <source>
        <dbReference type="ARBA" id="ARBA00022692"/>
    </source>
</evidence>
<dbReference type="InterPro" id="IPR010656">
    <property type="entry name" value="DctM"/>
</dbReference>
<dbReference type="PANTHER" id="PTHR33362">
    <property type="entry name" value="SIALIC ACID TRAP TRANSPORTER PERMEASE PROTEIN SIAT-RELATED"/>
    <property type="match status" value="1"/>
</dbReference>
<dbReference type="NCBIfam" id="TIGR00786">
    <property type="entry name" value="dctM"/>
    <property type="match status" value="1"/>
</dbReference>
<comment type="similarity">
    <text evidence="7">Belongs to the TRAP transporter large permease family.</text>
</comment>
<comment type="subunit">
    <text evidence="7">The complex comprises the extracytoplasmic solute receptor protein and the two transmembrane proteins.</text>
</comment>
<keyword evidence="5 7" id="KW-1133">Transmembrane helix</keyword>
<dbReference type="EMBL" id="JAHWQX010000002">
    <property type="protein sequence ID" value="MBW3097170.1"/>
    <property type="molecule type" value="Genomic_DNA"/>
</dbReference>
<feature type="transmembrane region" description="Helical" evidence="7">
    <location>
        <begin position="219"/>
        <end position="240"/>
    </location>
</feature>
<dbReference type="RefSeq" id="WP_219201101.1">
    <property type="nucleotide sequence ID" value="NZ_JAHWQX010000002.1"/>
</dbReference>
<feature type="transmembrane region" description="Helical" evidence="7">
    <location>
        <begin position="397"/>
        <end position="425"/>
    </location>
</feature>
<keyword evidence="6 7" id="KW-0472">Membrane</keyword>
<feature type="transmembrane region" description="Helical" evidence="7">
    <location>
        <begin position="171"/>
        <end position="198"/>
    </location>
</feature>
<protein>
    <recommendedName>
        <fullName evidence="7">TRAP transporter large permease protein</fullName>
    </recommendedName>
</protein>
<comment type="subcellular location">
    <subcellularLocation>
        <location evidence="1 7">Cell inner membrane</location>
        <topology evidence="1 7">Multi-pass membrane protein</topology>
    </subcellularLocation>
</comment>
<dbReference type="Proteomes" id="UP001430804">
    <property type="component" value="Unassembled WGS sequence"/>
</dbReference>
<gene>
    <name evidence="9" type="ORF">KY465_07750</name>
</gene>
<evidence type="ECO:0000256" key="2">
    <source>
        <dbReference type="ARBA" id="ARBA00022475"/>
    </source>
</evidence>
<feature type="transmembrane region" description="Helical" evidence="7">
    <location>
        <begin position="246"/>
        <end position="267"/>
    </location>
</feature>
<feature type="domain" description="TRAP C4-dicarboxylate transport system permease DctM subunit" evidence="8">
    <location>
        <begin position="10"/>
        <end position="421"/>
    </location>
</feature>
<comment type="caution">
    <text evidence="9">The sequence shown here is derived from an EMBL/GenBank/DDBJ whole genome shotgun (WGS) entry which is preliminary data.</text>
</comment>
<feature type="transmembrane region" description="Helical" evidence="7">
    <location>
        <begin position="97"/>
        <end position="122"/>
    </location>
</feature>
<proteinExistence type="inferred from homology"/>
<dbReference type="Pfam" id="PF06808">
    <property type="entry name" value="DctM"/>
    <property type="match status" value="1"/>
</dbReference>
<feature type="transmembrane region" description="Helical" evidence="7">
    <location>
        <begin position="143"/>
        <end position="165"/>
    </location>
</feature>
<evidence type="ECO:0000259" key="8">
    <source>
        <dbReference type="Pfam" id="PF06808"/>
    </source>
</evidence>
<keyword evidence="2" id="KW-1003">Cell membrane</keyword>
<evidence type="ECO:0000313" key="10">
    <source>
        <dbReference type="Proteomes" id="UP001430804"/>
    </source>
</evidence>